<protein>
    <recommendedName>
        <fullName evidence="3">J domain-containing protein</fullName>
    </recommendedName>
</protein>
<dbReference type="Gene3D" id="1.10.287.110">
    <property type="entry name" value="DnaJ domain"/>
    <property type="match status" value="1"/>
</dbReference>
<name>A0A7C8MHY8_9PEZI</name>
<proteinExistence type="predicted"/>
<evidence type="ECO:0000259" key="3">
    <source>
        <dbReference type="PROSITE" id="PS50076"/>
    </source>
</evidence>
<dbReference type="InterPro" id="IPR036869">
    <property type="entry name" value="J_dom_sf"/>
</dbReference>
<dbReference type="InterPro" id="IPR051948">
    <property type="entry name" value="Hsp70_co-chaperone_J-domain"/>
</dbReference>
<accession>A0A7C8MHY8</accession>
<dbReference type="PANTHER" id="PTHR44360:SF1">
    <property type="entry name" value="DNAJ HOMOLOG SUBFAMILY B MEMBER 9"/>
    <property type="match status" value="1"/>
</dbReference>
<evidence type="ECO:0000256" key="2">
    <source>
        <dbReference type="SAM" id="MobiDB-lite"/>
    </source>
</evidence>
<dbReference type="InParanoid" id="A0A7C8MHY8"/>
<evidence type="ECO:0000256" key="1">
    <source>
        <dbReference type="ARBA" id="ARBA00023186"/>
    </source>
</evidence>
<dbReference type="GO" id="GO:0005783">
    <property type="term" value="C:endoplasmic reticulum"/>
    <property type="evidence" value="ECO:0007669"/>
    <property type="project" value="TreeGrafter"/>
</dbReference>
<dbReference type="AlphaFoldDB" id="A0A7C8MHY8"/>
<dbReference type="EMBL" id="WUBL01000251">
    <property type="protein sequence ID" value="KAF2962930.1"/>
    <property type="molecule type" value="Genomic_DNA"/>
</dbReference>
<reference evidence="4 5" key="1">
    <citation type="submission" date="2019-12" db="EMBL/GenBank/DDBJ databases">
        <title>Draft genome sequence of the ascomycete Xylaria multiplex DSM 110363.</title>
        <authorList>
            <person name="Buettner E."/>
            <person name="Kellner H."/>
        </authorList>
    </citation>
    <scope>NUCLEOTIDE SEQUENCE [LARGE SCALE GENOMIC DNA]</scope>
    <source>
        <strain evidence="4 5">DSM 110363</strain>
    </source>
</reference>
<keyword evidence="1" id="KW-0143">Chaperone</keyword>
<feature type="domain" description="J" evidence="3">
    <location>
        <begin position="5"/>
        <end position="86"/>
    </location>
</feature>
<evidence type="ECO:0000313" key="4">
    <source>
        <dbReference type="EMBL" id="KAF2962930.1"/>
    </source>
</evidence>
<dbReference type="GO" id="GO:0036503">
    <property type="term" value="P:ERAD pathway"/>
    <property type="evidence" value="ECO:0007669"/>
    <property type="project" value="TreeGrafter"/>
</dbReference>
<dbReference type="CDD" id="cd06257">
    <property type="entry name" value="DnaJ"/>
    <property type="match status" value="1"/>
</dbReference>
<feature type="region of interest" description="Disordered" evidence="2">
    <location>
        <begin position="77"/>
        <end position="118"/>
    </location>
</feature>
<feature type="compositionally biased region" description="Basic and acidic residues" evidence="2">
    <location>
        <begin position="77"/>
        <end position="117"/>
    </location>
</feature>
<gene>
    <name evidence="4" type="ORF">GQX73_g10638</name>
</gene>
<comment type="caution">
    <text evidence="4">The sequence shown here is derived from an EMBL/GenBank/DDBJ whole genome shotgun (WGS) entry which is preliminary data.</text>
</comment>
<keyword evidence="5" id="KW-1185">Reference proteome</keyword>
<dbReference type="PRINTS" id="PR00625">
    <property type="entry name" value="JDOMAIN"/>
</dbReference>
<dbReference type="GO" id="GO:0051087">
    <property type="term" value="F:protein-folding chaperone binding"/>
    <property type="evidence" value="ECO:0007669"/>
    <property type="project" value="TreeGrafter"/>
</dbReference>
<dbReference type="PROSITE" id="PS50076">
    <property type="entry name" value="DNAJ_2"/>
    <property type="match status" value="1"/>
</dbReference>
<feature type="compositionally biased region" description="Basic and acidic residues" evidence="2">
    <location>
        <begin position="46"/>
        <end position="65"/>
    </location>
</feature>
<dbReference type="InterPro" id="IPR001623">
    <property type="entry name" value="DnaJ_domain"/>
</dbReference>
<sequence length="290" mass="33798">MPSTNLYEVLSIPGDADVAAIQKAFKELSLKMHPDKANKSTIPPRGETETEREAREGRNHERFVKIVEARDILTDPIKRREYDEQQRNIKEDSTSEATRHSEPRNHNEHRTDSERRTYSVHRTYGEHGTYSVHMTYSKHWTHSEPSKTNEDSEPKEKKVPWPYQVLKRLEPLDTDLNRTLGVFRSLASRSRQRSPWSNEDYDRLEAKFADVISINTRMIERIKRTGQNIENHDWEERASYEAAVEKAGSYIPYARDLIFELDSALNGHDVSKSRESLYDTVGTAFYVFPS</sequence>
<organism evidence="4 5">
    <name type="scientific">Xylaria multiplex</name>
    <dbReference type="NCBI Taxonomy" id="323545"/>
    <lineage>
        <taxon>Eukaryota</taxon>
        <taxon>Fungi</taxon>
        <taxon>Dikarya</taxon>
        <taxon>Ascomycota</taxon>
        <taxon>Pezizomycotina</taxon>
        <taxon>Sordariomycetes</taxon>
        <taxon>Xylariomycetidae</taxon>
        <taxon>Xylariales</taxon>
        <taxon>Xylariaceae</taxon>
        <taxon>Xylaria</taxon>
    </lineage>
</organism>
<dbReference type="Proteomes" id="UP000481858">
    <property type="component" value="Unassembled WGS sequence"/>
</dbReference>
<dbReference type="SMART" id="SM00271">
    <property type="entry name" value="DnaJ"/>
    <property type="match status" value="1"/>
</dbReference>
<dbReference type="SUPFAM" id="SSF46565">
    <property type="entry name" value="Chaperone J-domain"/>
    <property type="match status" value="1"/>
</dbReference>
<dbReference type="PANTHER" id="PTHR44360">
    <property type="entry name" value="DNAJ HOMOLOG SUBFAMILY B MEMBER 9"/>
    <property type="match status" value="1"/>
</dbReference>
<evidence type="ECO:0000313" key="5">
    <source>
        <dbReference type="Proteomes" id="UP000481858"/>
    </source>
</evidence>
<dbReference type="OrthoDB" id="10250354at2759"/>
<dbReference type="GO" id="GO:0051787">
    <property type="term" value="F:misfolded protein binding"/>
    <property type="evidence" value="ECO:0007669"/>
    <property type="project" value="TreeGrafter"/>
</dbReference>
<dbReference type="Pfam" id="PF00226">
    <property type="entry name" value="DnaJ"/>
    <property type="match status" value="1"/>
</dbReference>
<feature type="region of interest" description="Disordered" evidence="2">
    <location>
        <begin position="32"/>
        <end position="65"/>
    </location>
</feature>